<feature type="transmembrane region" description="Helical" evidence="1">
    <location>
        <begin position="60"/>
        <end position="86"/>
    </location>
</feature>
<keyword evidence="1" id="KW-0812">Transmembrane</keyword>
<protein>
    <submittedName>
        <fullName evidence="2">DUF2254 domain-containing protein</fullName>
    </submittedName>
</protein>
<dbReference type="EMBL" id="JAMQJZ010000011">
    <property type="protein sequence ID" value="MDC3421507.1"/>
    <property type="molecule type" value="Genomic_DNA"/>
</dbReference>
<keyword evidence="1" id="KW-1133">Transmembrane helix</keyword>
<dbReference type="Pfam" id="PF10011">
    <property type="entry name" value="DUF2254"/>
    <property type="match status" value="1"/>
</dbReference>
<feature type="transmembrane region" description="Helical" evidence="1">
    <location>
        <begin position="12"/>
        <end position="34"/>
    </location>
</feature>
<feature type="transmembrane region" description="Helical" evidence="1">
    <location>
        <begin position="107"/>
        <end position="127"/>
    </location>
</feature>
<dbReference type="InterPro" id="IPR018723">
    <property type="entry name" value="DUF2254_membrane"/>
</dbReference>
<reference evidence="2" key="1">
    <citation type="submission" date="2022-06" db="EMBL/GenBank/DDBJ databases">
        <title>Aquibacillus sp. a new bacterium isolated from soil saline samples.</title>
        <authorList>
            <person name="Galisteo C."/>
            <person name="De La Haba R."/>
            <person name="Sanchez-Porro C."/>
            <person name="Ventosa A."/>
        </authorList>
    </citation>
    <scope>NUCLEOTIDE SEQUENCE</scope>
    <source>
        <strain evidence="2">JCM 12387</strain>
    </source>
</reference>
<keyword evidence="1" id="KW-0472">Membrane</keyword>
<keyword evidence="3" id="KW-1185">Reference proteome</keyword>
<accession>A0A9X4AIU3</accession>
<evidence type="ECO:0000313" key="2">
    <source>
        <dbReference type="EMBL" id="MDC3421507.1"/>
    </source>
</evidence>
<dbReference type="AlphaFoldDB" id="A0A9X4AIU3"/>
<organism evidence="2 3">
    <name type="scientific">Aquibacillus koreensis</name>
    <dbReference type="NCBI Taxonomy" id="279446"/>
    <lineage>
        <taxon>Bacteria</taxon>
        <taxon>Bacillati</taxon>
        <taxon>Bacillota</taxon>
        <taxon>Bacilli</taxon>
        <taxon>Bacillales</taxon>
        <taxon>Bacillaceae</taxon>
        <taxon>Aquibacillus</taxon>
    </lineage>
</organism>
<proteinExistence type="predicted"/>
<evidence type="ECO:0000313" key="3">
    <source>
        <dbReference type="Proteomes" id="UP001145072"/>
    </source>
</evidence>
<evidence type="ECO:0000256" key="1">
    <source>
        <dbReference type="SAM" id="Phobius"/>
    </source>
</evidence>
<gene>
    <name evidence="2" type="ORF">NC661_14110</name>
</gene>
<name>A0A9X4AIU3_9BACI</name>
<comment type="caution">
    <text evidence="2">The sequence shown here is derived from an EMBL/GenBank/DDBJ whole genome shotgun (WGS) entry which is preliminary data.</text>
</comment>
<dbReference type="Proteomes" id="UP001145072">
    <property type="component" value="Unassembled WGS sequence"/>
</dbReference>
<dbReference type="RefSeq" id="WP_259870157.1">
    <property type="nucleotide sequence ID" value="NZ_JAOALK010000047.1"/>
</dbReference>
<sequence>MLKKVFNKIKNSLWLTPALYSAIGLCIAILTITLDMYFNEHYEKFVPDIFLTSVDLATEILATLSSALITMTTFTFSMTMVVLTTYSSQFSPRALPNFMTQKATMRVLGIFLGGFIYSINSLLFMRNSLDNEFVISAVIGVFITIICLLFFIYFIHFIAKSIQVDNLIENIAEETLKSSKDIKNKMRDHKLTTVKQYSPPYLYGHSYYAKSSDYIKRVEMEELVSLAATKYIFIKIHHKIGEFITDNTLLFTIYSDEANLEEGVMKECADYITLGRKRSPSQDLAYSLQQLVEIALRATSPAINDPYTAKHCIRNVGKVLAESNTILDGDSLYMDTENQPRLLIPMEDLNNLLYFTFNQFNIEKRKDIIILGAIMDALIMTAQKCSDDNKKILWSFLAYKTFSFDELHQLHPYDQKFLEIKKQKLFEVTH</sequence>
<feature type="transmembrane region" description="Helical" evidence="1">
    <location>
        <begin position="133"/>
        <end position="155"/>
    </location>
</feature>